<protein>
    <submittedName>
        <fullName evidence="2">3672_t:CDS:1</fullName>
    </submittedName>
</protein>
<sequence>MVQLRNNALNAQQLLNNNHSDDEYSNKNYSESNSNISSDEMFEDNIMMDEEEAEDIVNKLLKQRKKPKRPLVYIENSIRTYQQKHLEKNSFNNNDELENSELYDERCQDAEIIDVKNDKNIKNAIEQIENLIKYEKP</sequence>
<accession>A0A9N9CQW0</accession>
<organism evidence="2 3">
    <name type="scientific">Cetraspora pellucida</name>
    <dbReference type="NCBI Taxonomy" id="1433469"/>
    <lineage>
        <taxon>Eukaryota</taxon>
        <taxon>Fungi</taxon>
        <taxon>Fungi incertae sedis</taxon>
        <taxon>Mucoromycota</taxon>
        <taxon>Glomeromycotina</taxon>
        <taxon>Glomeromycetes</taxon>
        <taxon>Diversisporales</taxon>
        <taxon>Gigasporaceae</taxon>
        <taxon>Cetraspora</taxon>
    </lineage>
</organism>
<proteinExistence type="predicted"/>
<dbReference type="Proteomes" id="UP000789759">
    <property type="component" value="Unassembled WGS sequence"/>
</dbReference>
<evidence type="ECO:0000313" key="2">
    <source>
        <dbReference type="EMBL" id="CAG8607800.1"/>
    </source>
</evidence>
<keyword evidence="3" id="KW-1185">Reference proteome</keyword>
<reference evidence="2" key="1">
    <citation type="submission" date="2021-06" db="EMBL/GenBank/DDBJ databases">
        <authorList>
            <person name="Kallberg Y."/>
            <person name="Tangrot J."/>
            <person name="Rosling A."/>
        </authorList>
    </citation>
    <scope>NUCLEOTIDE SEQUENCE</scope>
    <source>
        <strain evidence="2">FL966</strain>
    </source>
</reference>
<comment type="caution">
    <text evidence="2">The sequence shown here is derived from an EMBL/GenBank/DDBJ whole genome shotgun (WGS) entry which is preliminary data.</text>
</comment>
<feature type="region of interest" description="Disordered" evidence="1">
    <location>
        <begin position="17"/>
        <end position="39"/>
    </location>
</feature>
<name>A0A9N9CQW0_9GLOM</name>
<feature type="compositionally biased region" description="Low complexity" evidence="1">
    <location>
        <begin position="26"/>
        <end position="38"/>
    </location>
</feature>
<gene>
    <name evidence="2" type="ORF">CPELLU_LOCUS7305</name>
</gene>
<dbReference type="AlphaFoldDB" id="A0A9N9CQW0"/>
<dbReference type="EMBL" id="CAJVQA010004843">
    <property type="protein sequence ID" value="CAG8607800.1"/>
    <property type="molecule type" value="Genomic_DNA"/>
</dbReference>
<evidence type="ECO:0000313" key="3">
    <source>
        <dbReference type="Proteomes" id="UP000789759"/>
    </source>
</evidence>
<evidence type="ECO:0000256" key="1">
    <source>
        <dbReference type="SAM" id="MobiDB-lite"/>
    </source>
</evidence>